<evidence type="ECO:0000256" key="1">
    <source>
        <dbReference type="ARBA" id="ARBA00000032"/>
    </source>
</evidence>
<accession>A0ABQ8I8S0</accession>
<comment type="cofactor">
    <cofactor evidence="2">
        <name>Zn(2+)</name>
        <dbReference type="ChEBI" id="CHEBI:29105"/>
    </cofactor>
</comment>
<dbReference type="Pfam" id="PF16656">
    <property type="entry name" value="Pur_ac_phosph_N"/>
    <property type="match status" value="2"/>
</dbReference>
<keyword evidence="5 10" id="KW-0732">Signal</keyword>
<protein>
    <recommendedName>
        <fullName evidence="10">Purple acid phosphatase</fullName>
        <ecNumber evidence="10">3.1.3.2</ecNumber>
    </recommendedName>
</protein>
<feature type="domain" description="Purple acid phosphatase C-terminal" evidence="13">
    <location>
        <begin position="507"/>
        <end position="545"/>
    </location>
</feature>
<dbReference type="Gene3D" id="3.60.21.10">
    <property type="match status" value="2"/>
</dbReference>
<dbReference type="EC" id="3.1.3.2" evidence="10"/>
<dbReference type="Gene3D" id="2.60.40.380">
    <property type="entry name" value="Purple acid phosphatase-like, N-terminal"/>
    <property type="match status" value="2"/>
</dbReference>
<dbReference type="InterPro" id="IPR029052">
    <property type="entry name" value="Metallo-depent_PP-like"/>
</dbReference>
<dbReference type="InterPro" id="IPR015914">
    <property type="entry name" value="PAPs_N"/>
</dbReference>
<feature type="domain" description="Purple acid phosphatase N-terminal" evidence="14">
    <location>
        <begin position="640"/>
        <end position="752"/>
    </location>
</feature>
<keyword evidence="16" id="KW-1185">Reference proteome</keyword>
<keyword evidence="8" id="KW-0408">Iron</keyword>
<evidence type="ECO:0000313" key="16">
    <source>
        <dbReference type="Proteomes" id="UP000827721"/>
    </source>
</evidence>
<keyword evidence="7" id="KW-0862">Zinc</keyword>
<feature type="domain" description="Purple acid phosphatase C-terminal" evidence="13">
    <location>
        <begin position="1050"/>
        <end position="1085"/>
    </location>
</feature>
<dbReference type="InterPro" id="IPR008963">
    <property type="entry name" value="Purple_acid_Pase-like_N"/>
</dbReference>
<gene>
    <name evidence="15" type="ORF">JRO89_XS03G0054600</name>
</gene>
<feature type="chain" id="PRO_5044978565" description="Purple acid phosphatase" evidence="10">
    <location>
        <begin position="25"/>
        <end position="1484"/>
    </location>
</feature>
<evidence type="ECO:0000256" key="11">
    <source>
        <dbReference type="SAM" id="MobiDB-lite"/>
    </source>
</evidence>
<feature type="domain" description="Calcineurin-like phosphoesterase" evidence="12">
    <location>
        <begin position="839"/>
        <end position="976"/>
    </location>
</feature>
<dbReference type="EMBL" id="JAFEMO010000003">
    <property type="protein sequence ID" value="KAH7573033.1"/>
    <property type="molecule type" value="Genomic_DNA"/>
</dbReference>
<dbReference type="InterPro" id="IPR004843">
    <property type="entry name" value="Calcineurin-like_PHP"/>
</dbReference>
<sequence>MVSASYPVIAIFVVSLILTTSTVADHESSIPTTLEGPFNPVTVPLDKSFRGNAVDLPDTDPRVQRRVSGFEPEQISISLSSTYDSKQNLVKTLAFSIIKQMSCPCGISYAFYHWRPQHGSIGEFQIGDKIKPLDPKSVASVVRYGEVKSTLAHQATGHSLIYSQLYPFQGLQNYTSGIIHHVRLKGLQPDTIYYYQCGDPSIPAAMSGTYNFRTMRVSNPKSYPSRIAIVGDLGLTYNTTSTVSHMTSNNPDLVVLVGDVCYANLYLTNGTGADCYSCSFANSPIHETYQPRWDYWGRYMQPLLSKVPIMVVGGNHELEEQAQNQTFVAYSSRFAFPSRESKSSSTFYYSFNAGGIHFIMLGAYTSYHKSGDQYKWLKRDLANVDREVTPWLVATWHAPWYSTYTAHYREAECMRVAMEELLYKYGVDIVFNGHVHAYERSNRVYNYTLDPCGPVHITVGDGGNREKMAITHADEPGNCPEPSTTPDKIVGGFCAFNYTLGPAAGKFCWDRQPDYSAFRESSFGHGILEVKNETHALWTWHRNQDLYDSAGDIIYIVREPDNCPVEPSKEKMGLVSSMCENVVCVWLLVSLSLSFVYNGEAIPTTLEGPFKPVTVQLNKTLPINSTDLPDFPSNAGDYQPEQISVSLSANYDSVWISWVTGEFQIGDDISPLDPEWVQSIAQYRVFRSQSTYQAEGYSLVYNQHYPFDGFQNYTSGIIHHVHLSGLENNTLYEYECGDPSLSLMSNSHYFRTMPISSPSNYPNRIAVVVTQTCILQMERLPTAALARFCKIPSNKPISLVGIIGKTKEKPDNFGLLETDIFNFSVSYCCFSLFLSFSFWFMEPLVANIPTMVVGGDHEIEQQAENITFAAYSSRFAFPSEESASSSSLYYSFNAGGIHFVVLGAYTPFDKSSDQYKWLERDLGDVDREVTPWLVAAWHPPWYSTYSAHYRGAECMRVEMEDLLYKYGVDIVFNGHVNAYERSNRVYNYSLDPCGAVYITIGTGGNREGLEITHADEPGNCPDPSTIPDNYIGGFCAFNFTSGPASGMFCWDRQPDYSAFRESSFGHGILEVKNETHALWTWHRNQEFYENAGDIIYIVREPNKCFQLHRREPSERGSNFLEENLETKQKDKMLQYFLRCGNANERRSQKEIDIRIVMPIYVEEALELSVIGGFIPGFSPLPPSLVRGVVVDGIVVVAGEFGLFVFVVGVVAVVGGERGRGQTGIGSGNSCSAGEVTGARSHALSLEETVEGIGSMGLHGVGKIAETIREYRGAVSTSSTCIVKSSLEGLVVASGDSCEMAAMEVEEERVIVGEYEWSDLVLLEEETTVNIDGMAKEEGMRKTSLCLERQVETVVPPETEKGKMPEKELMATIPADSKSRSEDRMAVKRRDSRDSAGKHKKGKEQDAVNQIQLDFVSSEGGKKVRDFDEGVLSWTGPHDSGGMVAFPDLGHVEESPNQQKAKREGWKRLARMVQDADPSSEDLVK</sequence>
<comment type="catalytic activity">
    <reaction evidence="1 10">
        <text>a phosphate monoester + H2O = an alcohol + phosphate</text>
        <dbReference type="Rhea" id="RHEA:15017"/>
        <dbReference type="ChEBI" id="CHEBI:15377"/>
        <dbReference type="ChEBI" id="CHEBI:30879"/>
        <dbReference type="ChEBI" id="CHEBI:43474"/>
        <dbReference type="ChEBI" id="CHEBI:67140"/>
        <dbReference type="EC" id="3.1.3.2"/>
    </reaction>
</comment>
<dbReference type="InterPro" id="IPR039331">
    <property type="entry name" value="PAPs-like"/>
</dbReference>
<dbReference type="InterPro" id="IPR041792">
    <property type="entry name" value="MPP_PAP"/>
</dbReference>
<evidence type="ECO:0000256" key="9">
    <source>
        <dbReference type="ARBA" id="ARBA00023180"/>
    </source>
</evidence>
<evidence type="ECO:0000256" key="10">
    <source>
        <dbReference type="RuleBase" id="RU361203"/>
    </source>
</evidence>
<dbReference type="PANTHER" id="PTHR22953">
    <property type="entry name" value="ACID PHOSPHATASE RELATED"/>
    <property type="match status" value="1"/>
</dbReference>
<dbReference type="Pfam" id="PF14008">
    <property type="entry name" value="Metallophos_C"/>
    <property type="match status" value="2"/>
</dbReference>
<organism evidence="15 16">
    <name type="scientific">Xanthoceras sorbifolium</name>
    <dbReference type="NCBI Taxonomy" id="99658"/>
    <lineage>
        <taxon>Eukaryota</taxon>
        <taxon>Viridiplantae</taxon>
        <taxon>Streptophyta</taxon>
        <taxon>Embryophyta</taxon>
        <taxon>Tracheophyta</taxon>
        <taxon>Spermatophyta</taxon>
        <taxon>Magnoliopsida</taxon>
        <taxon>eudicotyledons</taxon>
        <taxon>Gunneridae</taxon>
        <taxon>Pentapetalae</taxon>
        <taxon>rosids</taxon>
        <taxon>malvids</taxon>
        <taxon>Sapindales</taxon>
        <taxon>Sapindaceae</taxon>
        <taxon>Xanthoceroideae</taxon>
        <taxon>Xanthoceras</taxon>
    </lineage>
</organism>
<evidence type="ECO:0000256" key="7">
    <source>
        <dbReference type="ARBA" id="ARBA00022833"/>
    </source>
</evidence>
<name>A0ABQ8I8S0_9ROSI</name>
<evidence type="ECO:0000259" key="12">
    <source>
        <dbReference type="Pfam" id="PF00149"/>
    </source>
</evidence>
<feature type="signal peptide" evidence="10">
    <location>
        <begin position="1"/>
        <end position="24"/>
    </location>
</feature>
<keyword evidence="6 10" id="KW-0378">Hydrolase</keyword>
<evidence type="ECO:0000313" key="15">
    <source>
        <dbReference type="EMBL" id="KAH7573033.1"/>
    </source>
</evidence>
<evidence type="ECO:0000256" key="6">
    <source>
        <dbReference type="ARBA" id="ARBA00022801"/>
    </source>
</evidence>
<dbReference type="InterPro" id="IPR025733">
    <property type="entry name" value="PAPs_C"/>
</dbReference>
<feature type="region of interest" description="Disordered" evidence="11">
    <location>
        <begin position="1432"/>
        <end position="1484"/>
    </location>
</feature>
<comment type="cofactor">
    <cofactor evidence="3">
        <name>Fe cation</name>
        <dbReference type="ChEBI" id="CHEBI:24875"/>
    </cofactor>
</comment>
<evidence type="ECO:0000256" key="2">
    <source>
        <dbReference type="ARBA" id="ARBA00001947"/>
    </source>
</evidence>
<comment type="similarity">
    <text evidence="4 10">Belongs to the metallophosphoesterase superfamily. Purple acid phosphatase family.</text>
</comment>
<evidence type="ECO:0000259" key="13">
    <source>
        <dbReference type="Pfam" id="PF14008"/>
    </source>
</evidence>
<feature type="compositionally biased region" description="Basic and acidic residues" evidence="11">
    <location>
        <begin position="1376"/>
        <end position="1396"/>
    </location>
</feature>
<keyword evidence="9" id="KW-0325">Glycoprotein</keyword>
<dbReference type="SUPFAM" id="SSF56300">
    <property type="entry name" value="Metallo-dependent phosphatases"/>
    <property type="match status" value="2"/>
</dbReference>
<proteinExistence type="inferred from homology"/>
<dbReference type="Proteomes" id="UP000827721">
    <property type="component" value="Unassembled WGS sequence"/>
</dbReference>
<reference evidence="15 16" key="1">
    <citation type="submission" date="2021-02" db="EMBL/GenBank/DDBJ databases">
        <title>Plant Genome Project.</title>
        <authorList>
            <person name="Zhang R.-G."/>
        </authorList>
    </citation>
    <scope>NUCLEOTIDE SEQUENCE [LARGE SCALE GENOMIC DNA]</scope>
    <source>
        <tissue evidence="15">Leaves</tissue>
    </source>
</reference>
<feature type="region of interest" description="Disordered" evidence="11">
    <location>
        <begin position="1356"/>
        <end position="1406"/>
    </location>
</feature>
<comment type="caution">
    <text evidence="15">The sequence shown here is derived from an EMBL/GenBank/DDBJ whole genome shotgun (WGS) entry which is preliminary data.</text>
</comment>
<feature type="compositionally biased region" description="Basic and acidic residues" evidence="11">
    <location>
        <begin position="1357"/>
        <end position="1368"/>
    </location>
</feature>
<dbReference type="PANTHER" id="PTHR22953:SF15">
    <property type="entry name" value="PURPLE ACID PHOSPHATASE 13"/>
    <property type="match status" value="1"/>
</dbReference>
<feature type="domain" description="Calcineurin-like phosphoesterase" evidence="12">
    <location>
        <begin position="226"/>
        <end position="438"/>
    </location>
</feature>
<dbReference type="SUPFAM" id="SSF49363">
    <property type="entry name" value="Purple acid phosphatase, N-terminal domain"/>
    <property type="match status" value="2"/>
</dbReference>
<feature type="domain" description="Purple acid phosphatase N-terminal" evidence="14">
    <location>
        <begin position="136"/>
        <end position="214"/>
    </location>
</feature>
<evidence type="ECO:0000256" key="8">
    <source>
        <dbReference type="ARBA" id="ARBA00023004"/>
    </source>
</evidence>
<dbReference type="CDD" id="cd00839">
    <property type="entry name" value="MPP_PAPs"/>
    <property type="match status" value="2"/>
</dbReference>
<dbReference type="Pfam" id="PF00149">
    <property type="entry name" value="Metallophos"/>
    <property type="match status" value="2"/>
</dbReference>
<evidence type="ECO:0000256" key="3">
    <source>
        <dbReference type="ARBA" id="ARBA00001962"/>
    </source>
</evidence>
<evidence type="ECO:0000256" key="4">
    <source>
        <dbReference type="ARBA" id="ARBA00008723"/>
    </source>
</evidence>
<evidence type="ECO:0000256" key="5">
    <source>
        <dbReference type="ARBA" id="ARBA00022729"/>
    </source>
</evidence>
<evidence type="ECO:0000259" key="14">
    <source>
        <dbReference type="Pfam" id="PF16656"/>
    </source>
</evidence>